<keyword evidence="2" id="KW-1185">Reference proteome</keyword>
<organism evidence="1 2">
    <name type="scientific">Cymbomonas tetramitiformis</name>
    <dbReference type="NCBI Taxonomy" id="36881"/>
    <lineage>
        <taxon>Eukaryota</taxon>
        <taxon>Viridiplantae</taxon>
        <taxon>Chlorophyta</taxon>
        <taxon>Pyramimonadophyceae</taxon>
        <taxon>Pyramimonadales</taxon>
        <taxon>Pyramimonadaceae</taxon>
        <taxon>Cymbomonas</taxon>
    </lineage>
</organism>
<gene>
    <name evidence="1" type="ORF">CYMTET_31469</name>
</gene>
<protein>
    <submittedName>
        <fullName evidence="1">Uncharacterized protein</fullName>
    </submittedName>
</protein>
<evidence type="ECO:0000313" key="2">
    <source>
        <dbReference type="Proteomes" id="UP001190700"/>
    </source>
</evidence>
<dbReference type="Proteomes" id="UP001190700">
    <property type="component" value="Unassembled WGS sequence"/>
</dbReference>
<proteinExistence type="predicted"/>
<name>A0AAE0FH23_9CHLO</name>
<evidence type="ECO:0000313" key="1">
    <source>
        <dbReference type="EMBL" id="KAK3259538.1"/>
    </source>
</evidence>
<accession>A0AAE0FH23</accession>
<comment type="caution">
    <text evidence="1">The sequence shown here is derived from an EMBL/GenBank/DDBJ whole genome shotgun (WGS) entry which is preliminary data.</text>
</comment>
<reference evidence="1 2" key="1">
    <citation type="journal article" date="2015" name="Genome Biol. Evol.">
        <title>Comparative Genomics of a Bacterivorous Green Alga Reveals Evolutionary Causalities and Consequences of Phago-Mixotrophic Mode of Nutrition.</title>
        <authorList>
            <person name="Burns J.A."/>
            <person name="Paasch A."/>
            <person name="Narechania A."/>
            <person name="Kim E."/>
        </authorList>
    </citation>
    <scope>NUCLEOTIDE SEQUENCE [LARGE SCALE GENOMIC DNA]</scope>
    <source>
        <strain evidence="1 2">PLY_AMNH</strain>
    </source>
</reference>
<sequence>MDYTSQDIMLMALQSATQIKICTAGSETDCVVSRKQTFPIQMLRQGKTVSHDDAAKCNQACVDQVWIGNADRVANNLWNRDDCADGRYTGALDGSANFYWACRNSNGLHLSVNDGGFSGWTWQGGRGDDGIEVFIDAVPIGDMLAHHSNLGSLSKLTVKIDLPKMDTMS</sequence>
<dbReference type="AlphaFoldDB" id="A0AAE0FH23"/>
<dbReference type="EMBL" id="LGRX02018657">
    <property type="protein sequence ID" value="KAK3259538.1"/>
    <property type="molecule type" value="Genomic_DNA"/>
</dbReference>